<dbReference type="Proteomes" id="UP001524478">
    <property type="component" value="Unassembled WGS sequence"/>
</dbReference>
<reference evidence="9 10" key="1">
    <citation type="submission" date="2022-06" db="EMBL/GenBank/DDBJ databases">
        <title>Isolation of gut microbiota from human fecal samples.</title>
        <authorList>
            <person name="Pamer E.G."/>
            <person name="Barat B."/>
            <person name="Waligurski E."/>
            <person name="Medina S."/>
            <person name="Paddock L."/>
            <person name="Mostad J."/>
        </authorList>
    </citation>
    <scope>NUCLEOTIDE SEQUENCE [LARGE SCALE GENOMIC DNA]</scope>
    <source>
        <strain evidence="9 10">DFI.7.95</strain>
    </source>
</reference>
<evidence type="ECO:0000256" key="4">
    <source>
        <dbReference type="ARBA" id="ARBA00022692"/>
    </source>
</evidence>
<dbReference type="InterPro" id="IPR035906">
    <property type="entry name" value="MetI-like_sf"/>
</dbReference>
<feature type="transmembrane region" description="Helical" evidence="7">
    <location>
        <begin position="98"/>
        <end position="120"/>
    </location>
</feature>
<evidence type="ECO:0000259" key="8">
    <source>
        <dbReference type="PROSITE" id="PS50928"/>
    </source>
</evidence>
<name>A0ABT1S7L0_9FIRM</name>
<dbReference type="InterPro" id="IPR045621">
    <property type="entry name" value="BPD_transp_1_N"/>
</dbReference>
<comment type="similarity">
    <text evidence="7">Belongs to the binding-protein-dependent transport system permease family.</text>
</comment>
<feature type="domain" description="ABC transmembrane type-1" evidence="8">
    <location>
        <begin position="96"/>
        <end position="293"/>
    </location>
</feature>
<gene>
    <name evidence="9" type="ORF">NE686_05150</name>
</gene>
<dbReference type="RefSeq" id="WP_256310710.1">
    <property type="nucleotide sequence ID" value="NZ_JANGAC010000003.1"/>
</dbReference>
<comment type="caution">
    <text evidence="9">The sequence shown here is derived from an EMBL/GenBank/DDBJ whole genome shotgun (WGS) entry which is preliminary data.</text>
</comment>
<keyword evidence="5 7" id="KW-1133">Transmembrane helix</keyword>
<evidence type="ECO:0000256" key="1">
    <source>
        <dbReference type="ARBA" id="ARBA00004651"/>
    </source>
</evidence>
<keyword evidence="2 7" id="KW-0813">Transport</keyword>
<feature type="transmembrane region" description="Helical" evidence="7">
    <location>
        <begin position="228"/>
        <end position="254"/>
    </location>
</feature>
<feature type="transmembrane region" description="Helical" evidence="7">
    <location>
        <begin position="174"/>
        <end position="192"/>
    </location>
</feature>
<proteinExistence type="inferred from homology"/>
<feature type="transmembrane region" description="Helical" evidence="7">
    <location>
        <begin position="9"/>
        <end position="30"/>
    </location>
</feature>
<dbReference type="Pfam" id="PF19300">
    <property type="entry name" value="BPD_transp_1_N"/>
    <property type="match status" value="1"/>
</dbReference>
<evidence type="ECO:0000256" key="5">
    <source>
        <dbReference type="ARBA" id="ARBA00022989"/>
    </source>
</evidence>
<feature type="transmembrane region" description="Helical" evidence="7">
    <location>
        <begin position="274"/>
        <end position="300"/>
    </location>
</feature>
<dbReference type="CDD" id="cd06261">
    <property type="entry name" value="TM_PBP2"/>
    <property type="match status" value="1"/>
</dbReference>
<dbReference type="PANTHER" id="PTHR43163">
    <property type="entry name" value="DIPEPTIDE TRANSPORT SYSTEM PERMEASE PROTEIN DPPB-RELATED"/>
    <property type="match status" value="1"/>
</dbReference>
<sequence>MRDYIIRRLIIGVFLVFVVTVLVFSMLHLMPGDPIDLLVDRKVPPERRQAMKSEFGLDRPLSEQYWKWIKGIVTKMDFGISLRNRQPVWEMMKMRIPISLKLCGWILLMEILIAVPLGLFCAYKKDTFIDRIIVNITLLLTAIPGFWISVLLILIFGVKLKWFPLSGYETSKHFILPIASGVIGSLAGTIRLTKSEVLDVFREKYVLTAYAKGLSERRVMIKHVLRNALILITVLVFMSIPWLISGAVITERIFAIPGMGSLMINSIVQQDYAVVQGCVLVISLLTVISNIISDIIIGLLDPRIRVSISGGDR</sequence>
<evidence type="ECO:0000256" key="3">
    <source>
        <dbReference type="ARBA" id="ARBA00022475"/>
    </source>
</evidence>
<dbReference type="Gene3D" id="1.10.3720.10">
    <property type="entry name" value="MetI-like"/>
    <property type="match status" value="1"/>
</dbReference>
<keyword evidence="3" id="KW-1003">Cell membrane</keyword>
<evidence type="ECO:0000256" key="2">
    <source>
        <dbReference type="ARBA" id="ARBA00022448"/>
    </source>
</evidence>
<protein>
    <submittedName>
        <fullName evidence="9">ABC transporter permease</fullName>
    </submittedName>
</protein>
<evidence type="ECO:0000256" key="6">
    <source>
        <dbReference type="ARBA" id="ARBA00023136"/>
    </source>
</evidence>
<dbReference type="PANTHER" id="PTHR43163:SF6">
    <property type="entry name" value="DIPEPTIDE TRANSPORT SYSTEM PERMEASE PROTEIN DPPB-RELATED"/>
    <property type="match status" value="1"/>
</dbReference>
<dbReference type="PROSITE" id="PS50928">
    <property type="entry name" value="ABC_TM1"/>
    <property type="match status" value="1"/>
</dbReference>
<dbReference type="SUPFAM" id="SSF161098">
    <property type="entry name" value="MetI-like"/>
    <property type="match status" value="1"/>
</dbReference>
<evidence type="ECO:0000256" key="7">
    <source>
        <dbReference type="RuleBase" id="RU363032"/>
    </source>
</evidence>
<feature type="transmembrane region" description="Helical" evidence="7">
    <location>
        <begin position="132"/>
        <end position="154"/>
    </location>
</feature>
<evidence type="ECO:0000313" key="10">
    <source>
        <dbReference type="Proteomes" id="UP001524478"/>
    </source>
</evidence>
<organism evidence="9 10">
    <name type="scientific">Tissierella carlieri</name>
    <dbReference type="NCBI Taxonomy" id="689904"/>
    <lineage>
        <taxon>Bacteria</taxon>
        <taxon>Bacillati</taxon>
        <taxon>Bacillota</taxon>
        <taxon>Tissierellia</taxon>
        <taxon>Tissierellales</taxon>
        <taxon>Tissierellaceae</taxon>
        <taxon>Tissierella</taxon>
    </lineage>
</organism>
<evidence type="ECO:0000313" key="9">
    <source>
        <dbReference type="EMBL" id="MCQ4922463.1"/>
    </source>
</evidence>
<accession>A0ABT1S7L0</accession>
<keyword evidence="6 7" id="KW-0472">Membrane</keyword>
<dbReference type="Pfam" id="PF00528">
    <property type="entry name" value="BPD_transp_1"/>
    <property type="match status" value="1"/>
</dbReference>
<keyword evidence="10" id="KW-1185">Reference proteome</keyword>
<dbReference type="InterPro" id="IPR000515">
    <property type="entry name" value="MetI-like"/>
</dbReference>
<comment type="subcellular location">
    <subcellularLocation>
        <location evidence="1 7">Cell membrane</location>
        <topology evidence="1 7">Multi-pass membrane protein</topology>
    </subcellularLocation>
</comment>
<dbReference type="EMBL" id="JANGAC010000003">
    <property type="protein sequence ID" value="MCQ4922463.1"/>
    <property type="molecule type" value="Genomic_DNA"/>
</dbReference>
<keyword evidence="4 7" id="KW-0812">Transmembrane</keyword>